<accession>A0ABY1S6G9</accession>
<keyword evidence="2" id="KW-1185">Reference proteome</keyword>
<dbReference type="Proteomes" id="UP000196803">
    <property type="component" value="Unassembled WGS sequence"/>
</dbReference>
<dbReference type="GeneID" id="31773879"/>
<sequence>MQNNNPNFNPFDVMVDIGECYAKVVKLPGNEKELCSDPECIENAEYVVVYEDGDEKIYLCRRHYNFIRTNTFCYVIENILDSNSVKEIPVVFGENRKVKVSYVGKVSDVLQETEEYLKAMGLLNDKETLNQEIFLTMLRSYDRVAYADVINDRIFAYLLDEFNDEYIITEKEWEEIKQRLGEYIL</sequence>
<evidence type="ECO:0000313" key="2">
    <source>
        <dbReference type="Proteomes" id="UP000196803"/>
    </source>
</evidence>
<proteinExistence type="predicted"/>
<organism evidence="1 2">
    <name type="scientific">Caldicellulosiruptor bescii</name>
    <name type="common">Anaerocellum thermophilum</name>
    <dbReference type="NCBI Taxonomy" id="31899"/>
    <lineage>
        <taxon>Bacteria</taxon>
        <taxon>Bacillati</taxon>
        <taxon>Bacillota</taxon>
        <taxon>Bacillota incertae sedis</taxon>
        <taxon>Caldicellulosiruptorales</taxon>
        <taxon>Caldicellulosiruptoraceae</taxon>
        <taxon>Caldicellulosiruptor</taxon>
    </lineage>
</organism>
<comment type="caution">
    <text evidence="1">The sequence shown here is derived from an EMBL/GenBank/DDBJ whole genome shotgun (WGS) entry which is preliminary data.</text>
</comment>
<evidence type="ECO:0000313" key="1">
    <source>
        <dbReference type="EMBL" id="SMR91535.1"/>
    </source>
</evidence>
<dbReference type="RefSeq" id="WP_015908843.1">
    <property type="nucleotide sequence ID" value="NZ_FUZJ01000001.1"/>
</dbReference>
<gene>
    <name evidence="1" type="ORF">SAMN05216240_0517</name>
</gene>
<dbReference type="EMBL" id="FXXC01000001">
    <property type="protein sequence ID" value="SMR91535.1"/>
    <property type="molecule type" value="Genomic_DNA"/>
</dbReference>
<reference evidence="1 2" key="1">
    <citation type="submission" date="2017-05" db="EMBL/GenBank/DDBJ databases">
        <authorList>
            <person name="Varghese N."/>
            <person name="Submissions S."/>
        </authorList>
    </citation>
    <scope>NUCLEOTIDE SEQUENCE [LARGE SCALE GENOMIC DNA]</scope>
    <source>
        <strain evidence="1 2">MACB1020</strain>
    </source>
</reference>
<name>A0ABY1S6G9_CALBS</name>
<protein>
    <submittedName>
        <fullName evidence="1">Uncharacterized protein</fullName>
    </submittedName>
</protein>